<dbReference type="EMBL" id="CP054142">
    <property type="protein sequence ID" value="QTQ14845.1"/>
    <property type="molecule type" value="Genomic_DNA"/>
</dbReference>
<dbReference type="RefSeq" id="WP_210119484.1">
    <property type="nucleotide sequence ID" value="NZ_CP054142.1"/>
</dbReference>
<dbReference type="GO" id="GO:0016857">
    <property type="term" value="F:racemase and epimerase activity, acting on carbohydrates and derivatives"/>
    <property type="evidence" value="ECO:0007669"/>
    <property type="project" value="InterPro"/>
</dbReference>
<dbReference type="Pfam" id="PF00834">
    <property type="entry name" value="Ribul_P_3_epim"/>
    <property type="match status" value="1"/>
</dbReference>
<dbReference type="PANTHER" id="PTHR11749">
    <property type="entry name" value="RIBULOSE-5-PHOSPHATE-3-EPIMERASE"/>
    <property type="match status" value="1"/>
</dbReference>
<name>A0A975F5R4_9SPIR</name>
<dbReference type="KEGG" id="tpav:HRQ91_10425"/>
<keyword evidence="1" id="KW-0479">Metal-binding</keyword>
<dbReference type="Gene3D" id="3.20.20.70">
    <property type="entry name" value="Aldolase class I"/>
    <property type="match status" value="1"/>
</dbReference>
<dbReference type="InterPro" id="IPR000056">
    <property type="entry name" value="Ribul_P_3_epim-like"/>
</dbReference>
<dbReference type="Proteomes" id="UP000671908">
    <property type="component" value="Chromosome"/>
</dbReference>
<evidence type="ECO:0000313" key="4">
    <source>
        <dbReference type="Proteomes" id="UP000671908"/>
    </source>
</evidence>
<accession>A0A975F5R4</accession>
<reference evidence="3 4" key="1">
    <citation type="journal article" date="2021" name="Microbiol. Resour. Announc.">
        <title>Complete Genome Sequences of Three Human Oral Treponema parvum Isolates.</title>
        <authorList>
            <person name="Zeng H."/>
            <person name="Watt R.M."/>
        </authorList>
    </citation>
    <scope>NUCLEOTIDE SEQUENCE [LARGE SCALE GENOMIC DNA]</scope>
    <source>
        <strain evidence="3 4">ATCC 700770</strain>
    </source>
</reference>
<proteinExistence type="predicted"/>
<evidence type="ECO:0000256" key="1">
    <source>
        <dbReference type="ARBA" id="ARBA00022723"/>
    </source>
</evidence>
<keyword evidence="2" id="KW-0413">Isomerase</keyword>
<evidence type="ECO:0000256" key="2">
    <source>
        <dbReference type="ARBA" id="ARBA00023235"/>
    </source>
</evidence>
<dbReference type="GO" id="GO:0046872">
    <property type="term" value="F:metal ion binding"/>
    <property type="evidence" value="ECO:0007669"/>
    <property type="project" value="UniProtKB-KW"/>
</dbReference>
<dbReference type="InterPro" id="IPR011060">
    <property type="entry name" value="RibuloseP-bd_barrel"/>
</dbReference>
<protein>
    <recommendedName>
        <fullName evidence="5">Ribulose-phosphate 3-epimerase</fullName>
    </recommendedName>
</protein>
<dbReference type="SUPFAM" id="SSF51366">
    <property type="entry name" value="Ribulose-phoshate binding barrel"/>
    <property type="match status" value="1"/>
</dbReference>
<sequence>MKISISLFACPHDYLSYSNLFSIHYADSIHVDIMDGICVPLVGVSYDALLKISRLYTLPIQIHLMVQNQMSELERILPLSAIDTVFLTIEKEPIDTILACLQKIRQAGKKAAIALWPETDIEMIESFITNIDNLLVMTTKAGVSQSTFLQTSYTRIENLLLFLKKKEINLKIGVDGGMTAARLSKIKHLGVSYAVVGRSFFVPEEQVKIINLKLRD</sequence>
<dbReference type="AlphaFoldDB" id="A0A975F5R4"/>
<gene>
    <name evidence="3" type="ORF">HRQ91_10425</name>
</gene>
<evidence type="ECO:0008006" key="5">
    <source>
        <dbReference type="Google" id="ProtNLM"/>
    </source>
</evidence>
<evidence type="ECO:0000313" key="3">
    <source>
        <dbReference type="EMBL" id="QTQ14845.1"/>
    </source>
</evidence>
<keyword evidence="4" id="KW-1185">Reference proteome</keyword>
<organism evidence="3 4">
    <name type="scientific">Treponema parvum</name>
    <dbReference type="NCBI Taxonomy" id="138851"/>
    <lineage>
        <taxon>Bacteria</taxon>
        <taxon>Pseudomonadati</taxon>
        <taxon>Spirochaetota</taxon>
        <taxon>Spirochaetia</taxon>
        <taxon>Spirochaetales</taxon>
        <taxon>Treponemataceae</taxon>
        <taxon>Treponema</taxon>
    </lineage>
</organism>
<dbReference type="GO" id="GO:0005975">
    <property type="term" value="P:carbohydrate metabolic process"/>
    <property type="evidence" value="ECO:0007669"/>
    <property type="project" value="InterPro"/>
</dbReference>
<dbReference type="InterPro" id="IPR013785">
    <property type="entry name" value="Aldolase_TIM"/>
</dbReference>